<proteinExistence type="inferred from homology"/>
<dbReference type="AlphaFoldDB" id="A0A371E207"/>
<evidence type="ECO:0000256" key="8">
    <source>
        <dbReference type="ARBA" id="ARBA00023004"/>
    </source>
</evidence>
<dbReference type="EMBL" id="QJKJ01017176">
    <property type="protein sequence ID" value="RDX59574.1"/>
    <property type="molecule type" value="Genomic_DNA"/>
</dbReference>
<comment type="caution">
    <text evidence="11">The sequence shown here is derived from an EMBL/GenBank/DDBJ whole genome shotgun (WGS) entry which is preliminary data.</text>
</comment>
<dbReference type="OrthoDB" id="779568at2759"/>
<dbReference type="GO" id="GO:0046872">
    <property type="term" value="F:metal ion binding"/>
    <property type="evidence" value="ECO:0007669"/>
    <property type="project" value="UniProtKB-KW"/>
</dbReference>
<keyword evidence="4" id="KW-0479">Metal-binding</keyword>
<name>A0A371E207_MUCPR</name>
<evidence type="ECO:0000256" key="7">
    <source>
        <dbReference type="ARBA" id="ARBA00023002"/>
    </source>
</evidence>
<dbReference type="PANTHER" id="PTHR31155">
    <property type="entry name" value="ACYL- ACYL-CARRIER-PROTEIN DESATURASE-RELATED"/>
    <property type="match status" value="1"/>
</dbReference>
<dbReference type="GO" id="GO:0006633">
    <property type="term" value="P:fatty acid biosynthetic process"/>
    <property type="evidence" value="ECO:0007669"/>
    <property type="project" value="UniProtKB-KW"/>
</dbReference>
<evidence type="ECO:0000256" key="6">
    <source>
        <dbReference type="ARBA" id="ARBA00022946"/>
    </source>
</evidence>
<evidence type="ECO:0000256" key="9">
    <source>
        <dbReference type="ARBA" id="ARBA00023098"/>
    </source>
</evidence>
<organism evidence="11 12">
    <name type="scientific">Mucuna pruriens</name>
    <name type="common">Velvet bean</name>
    <name type="synonym">Dolichos pruriens</name>
    <dbReference type="NCBI Taxonomy" id="157652"/>
    <lineage>
        <taxon>Eukaryota</taxon>
        <taxon>Viridiplantae</taxon>
        <taxon>Streptophyta</taxon>
        <taxon>Embryophyta</taxon>
        <taxon>Tracheophyta</taxon>
        <taxon>Spermatophyta</taxon>
        <taxon>Magnoliopsida</taxon>
        <taxon>eudicotyledons</taxon>
        <taxon>Gunneridae</taxon>
        <taxon>Pentapetalae</taxon>
        <taxon>rosids</taxon>
        <taxon>fabids</taxon>
        <taxon>Fabales</taxon>
        <taxon>Fabaceae</taxon>
        <taxon>Papilionoideae</taxon>
        <taxon>50 kb inversion clade</taxon>
        <taxon>NPAAA clade</taxon>
        <taxon>indigoferoid/millettioid clade</taxon>
        <taxon>Phaseoleae</taxon>
        <taxon>Mucuna</taxon>
    </lineage>
</organism>
<keyword evidence="6" id="KW-0809">Transit peptide</keyword>
<evidence type="ECO:0000256" key="4">
    <source>
        <dbReference type="ARBA" id="ARBA00022723"/>
    </source>
</evidence>
<reference evidence="11" key="1">
    <citation type="submission" date="2018-05" db="EMBL/GenBank/DDBJ databases">
        <title>Draft genome of Mucuna pruriens seed.</title>
        <authorList>
            <person name="Nnadi N.E."/>
            <person name="Vos R."/>
            <person name="Hasami M.H."/>
            <person name="Devisetty U.K."/>
            <person name="Aguiy J.C."/>
        </authorList>
    </citation>
    <scope>NUCLEOTIDE SEQUENCE [LARGE SCALE GENOMIC DNA]</scope>
    <source>
        <strain evidence="11">JCA_2017</strain>
    </source>
</reference>
<keyword evidence="9" id="KW-0443">Lipid metabolism</keyword>
<evidence type="ECO:0000313" key="12">
    <source>
        <dbReference type="Proteomes" id="UP000257109"/>
    </source>
</evidence>
<keyword evidence="5" id="KW-0276">Fatty acid metabolism</keyword>
<dbReference type="PANTHER" id="PTHR31155:SF31">
    <property type="entry name" value="STEAROYL-[ACYL-CARRIER-PROTEIN] 9-DESATURASE 6, CHLOROPLASTIC"/>
    <property type="match status" value="1"/>
</dbReference>
<comment type="cofactor">
    <cofactor evidence="1">
        <name>Fe(2+)</name>
        <dbReference type="ChEBI" id="CHEBI:29033"/>
    </cofactor>
</comment>
<dbReference type="SUPFAM" id="SSF47240">
    <property type="entry name" value="Ferritin-like"/>
    <property type="match status" value="1"/>
</dbReference>
<dbReference type="STRING" id="157652.A0A371E207"/>
<keyword evidence="12" id="KW-1185">Reference proteome</keyword>
<keyword evidence="8" id="KW-0408">Iron</keyword>
<keyword evidence="7" id="KW-0560">Oxidoreductase</keyword>
<dbReference type="Proteomes" id="UP000257109">
    <property type="component" value="Unassembled WGS sequence"/>
</dbReference>
<comment type="similarity">
    <text evidence="2">Belongs to the fatty acid desaturase type 2 family.</text>
</comment>
<keyword evidence="10" id="KW-0275">Fatty acid biosynthesis</keyword>
<evidence type="ECO:0000313" key="11">
    <source>
        <dbReference type="EMBL" id="RDX59574.1"/>
    </source>
</evidence>
<evidence type="ECO:0000256" key="10">
    <source>
        <dbReference type="ARBA" id="ARBA00023160"/>
    </source>
</evidence>
<feature type="non-terminal residue" evidence="11">
    <location>
        <position position="1"/>
    </location>
</feature>
<dbReference type="GO" id="GO:0009570">
    <property type="term" value="C:chloroplast stroma"/>
    <property type="evidence" value="ECO:0007669"/>
    <property type="project" value="TreeGrafter"/>
</dbReference>
<evidence type="ECO:0000256" key="5">
    <source>
        <dbReference type="ARBA" id="ARBA00022832"/>
    </source>
</evidence>
<gene>
    <name evidence="11" type="primary">S-ACP-DES6</name>
    <name evidence="11" type="ORF">CR513_61853</name>
</gene>
<dbReference type="Gene3D" id="1.10.620.20">
    <property type="entry name" value="Ribonucleotide Reductase, subunit A"/>
    <property type="match status" value="1"/>
</dbReference>
<keyword evidence="3" id="KW-0444">Lipid biosynthesis</keyword>
<dbReference type="Pfam" id="PF03405">
    <property type="entry name" value="FA_desaturase_2"/>
    <property type="match status" value="1"/>
</dbReference>
<sequence>MFGLDPGIQHTSFQERPTVQRFTLHGNTAWLAKEGGDPMLAQICGTIAADEKAYTRIVEKLQEVDPTGAMVAIGNMMEKGISMQGHLMYDGEDPTLFQHISAVAHRMGVHGQ</sequence>
<evidence type="ECO:0000256" key="1">
    <source>
        <dbReference type="ARBA" id="ARBA00001954"/>
    </source>
</evidence>
<dbReference type="InterPro" id="IPR009078">
    <property type="entry name" value="Ferritin-like_SF"/>
</dbReference>
<dbReference type="GO" id="GO:0045300">
    <property type="term" value="F:stearoyl-[ACP] desaturase activity"/>
    <property type="evidence" value="ECO:0007669"/>
    <property type="project" value="InterPro"/>
</dbReference>
<dbReference type="InterPro" id="IPR005067">
    <property type="entry name" value="Fatty_acid_desaturase-2"/>
</dbReference>
<accession>A0A371E207</accession>
<protein>
    <submittedName>
        <fullName evidence="11">Stearoyl-[acyl-carrier-protein] 9-desaturase 6, chloroplastic</fullName>
    </submittedName>
</protein>
<evidence type="ECO:0000256" key="3">
    <source>
        <dbReference type="ARBA" id="ARBA00022516"/>
    </source>
</evidence>
<evidence type="ECO:0000256" key="2">
    <source>
        <dbReference type="ARBA" id="ARBA00008749"/>
    </source>
</evidence>
<dbReference type="InterPro" id="IPR012348">
    <property type="entry name" value="RNR-like"/>
</dbReference>